<dbReference type="Proteomes" id="UP000316125">
    <property type="component" value="Chromosome"/>
</dbReference>
<proteinExistence type="predicted"/>
<dbReference type="OrthoDB" id="5072505at2"/>
<organism evidence="2 3">
    <name type="scientific">Microbacterium foliorum</name>
    <dbReference type="NCBI Taxonomy" id="104336"/>
    <lineage>
        <taxon>Bacteria</taxon>
        <taxon>Bacillati</taxon>
        <taxon>Actinomycetota</taxon>
        <taxon>Actinomycetes</taxon>
        <taxon>Micrococcales</taxon>
        <taxon>Microbacteriaceae</taxon>
        <taxon>Microbacterium</taxon>
    </lineage>
</organism>
<reference evidence="2 3" key="1">
    <citation type="submission" date="2019-06" db="EMBL/GenBank/DDBJ databases">
        <title>Complete genome of Microbacterium foliorum M2.</title>
        <authorList>
            <person name="Cao G."/>
        </authorList>
    </citation>
    <scope>NUCLEOTIDE SEQUENCE [LARGE SCALE GENOMIC DNA]</scope>
    <source>
        <strain evidence="2 3">M2</strain>
    </source>
</reference>
<dbReference type="RefSeq" id="WP_140035672.1">
    <property type="nucleotide sequence ID" value="NZ_CP041040.1"/>
</dbReference>
<protein>
    <submittedName>
        <fullName evidence="2">Uncharacterized protein</fullName>
    </submittedName>
</protein>
<feature type="region of interest" description="Disordered" evidence="1">
    <location>
        <begin position="1"/>
        <end position="78"/>
    </location>
</feature>
<gene>
    <name evidence="2" type="ORF">FIV50_00230</name>
</gene>
<name>A0A4Y5YLM2_9MICO</name>
<accession>A0A4Y5YLM2</accession>
<feature type="compositionally biased region" description="Acidic residues" evidence="1">
    <location>
        <begin position="39"/>
        <end position="61"/>
    </location>
</feature>
<evidence type="ECO:0000313" key="3">
    <source>
        <dbReference type="Proteomes" id="UP000316125"/>
    </source>
</evidence>
<dbReference type="EMBL" id="CP041040">
    <property type="protein sequence ID" value="QDE33373.1"/>
    <property type="molecule type" value="Genomic_DNA"/>
</dbReference>
<sequence length="78" mass="8244">MSNIDAFANSFPPNMPGVPPVDHFVDETFPTDTSQPETQGEEPLDAELGEDGQGDLAPEDEGTSHSGDAPTDLRDGTE</sequence>
<evidence type="ECO:0000256" key="1">
    <source>
        <dbReference type="SAM" id="MobiDB-lite"/>
    </source>
</evidence>
<evidence type="ECO:0000313" key="2">
    <source>
        <dbReference type="EMBL" id="QDE33373.1"/>
    </source>
</evidence>
<dbReference type="AlphaFoldDB" id="A0A4Y5YLM2"/>